<gene>
    <name evidence="2" type="ORF">Cni_G08697</name>
</gene>
<protein>
    <submittedName>
        <fullName evidence="2">Uncharacterized protein</fullName>
    </submittedName>
</protein>
<evidence type="ECO:0000313" key="2">
    <source>
        <dbReference type="EMBL" id="WOK99985.1"/>
    </source>
</evidence>
<dbReference type="PANTHER" id="PTHR34130">
    <property type="entry name" value="OS08G0243800 PROTEIN"/>
    <property type="match status" value="1"/>
</dbReference>
<dbReference type="EMBL" id="CP136892">
    <property type="protein sequence ID" value="WOK99985.1"/>
    <property type="molecule type" value="Genomic_DNA"/>
</dbReference>
<keyword evidence="3" id="KW-1185">Reference proteome</keyword>
<dbReference type="PANTHER" id="PTHR34130:SF5">
    <property type="entry name" value="OS08G0243800 PROTEIN"/>
    <property type="match status" value="1"/>
</dbReference>
<evidence type="ECO:0000313" key="3">
    <source>
        <dbReference type="Proteomes" id="UP001327560"/>
    </source>
</evidence>
<accession>A0AAQ3Q848</accession>
<proteinExistence type="predicted"/>
<organism evidence="2 3">
    <name type="scientific">Canna indica</name>
    <name type="common">Indian-shot</name>
    <dbReference type="NCBI Taxonomy" id="4628"/>
    <lineage>
        <taxon>Eukaryota</taxon>
        <taxon>Viridiplantae</taxon>
        <taxon>Streptophyta</taxon>
        <taxon>Embryophyta</taxon>
        <taxon>Tracheophyta</taxon>
        <taxon>Spermatophyta</taxon>
        <taxon>Magnoliopsida</taxon>
        <taxon>Liliopsida</taxon>
        <taxon>Zingiberales</taxon>
        <taxon>Cannaceae</taxon>
        <taxon>Canna</taxon>
    </lineage>
</organism>
<evidence type="ECO:0000256" key="1">
    <source>
        <dbReference type="SAM" id="MobiDB-lite"/>
    </source>
</evidence>
<sequence>MANPTPAAELDPLQSFSSRSLHSAPAMCAAEDVVLLAGKLHAAPSRRAEIIPHEGLRWREISAAAQGSGPRAKAEYRRLRRATESDDTEEVPPRAAGQRPKWQYFCVLGAVGVPATMEISDIRRRQRRQSAEPAERRRAQPGRGSSTTWKLLRSLSCIGADHSALTPSSSLAAHVRGA</sequence>
<name>A0AAQ3Q848_9LILI</name>
<dbReference type="Proteomes" id="UP001327560">
    <property type="component" value="Chromosome 3"/>
</dbReference>
<feature type="compositionally biased region" description="Basic and acidic residues" evidence="1">
    <location>
        <begin position="129"/>
        <end position="138"/>
    </location>
</feature>
<reference evidence="2 3" key="1">
    <citation type="submission" date="2023-10" db="EMBL/GenBank/DDBJ databases">
        <title>Chromosome-scale genome assembly provides insights into flower coloration mechanisms of Canna indica.</title>
        <authorList>
            <person name="Li C."/>
        </authorList>
    </citation>
    <scope>NUCLEOTIDE SEQUENCE [LARGE SCALE GENOMIC DNA]</scope>
    <source>
        <tissue evidence="2">Flower</tissue>
    </source>
</reference>
<dbReference type="AlphaFoldDB" id="A0AAQ3Q848"/>
<feature type="region of interest" description="Disordered" evidence="1">
    <location>
        <begin position="122"/>
        <end position="147"/>
    </location>
</feature>
<feature type="region of interest" description="Disordered" evidence="1">
    <location>
        <begin position="63"/>
        <end position="96"/>
    </location>
</feature>
<feature type="compositionally biased region" description="Basic and acidic residues" evidence="1">
    <location>
        <begin position="72"/>
        <end position="84"/>
    </location>
</feature>